<comment type="caution">
    <text evidence="3">The sequence shown here is derived from an EMBL/GenBank/DDBJ whole genome shotgun (WGS) entry which is preliminary data.</text>
</comment>
<protein>
    <recommendedName>
        <fullName evidence="1">LPS-assembly protein LptD</fullName>
    </recommendedName>
</protein>
<sequence length="774" mass="87935">MVKVQYSYKFLVTIIIFLALSTIFTVAQEKTSSNKKVINNSAPNKKDREYILDNNLLVSSDTLVFDLNKATIKGKVQIEYNGYHMFADHIMLNRQNKRIVANGGIKIIEPNKHIIHAEYLNITQDFKDGIIKNLTIDLPNKTYITASKAKLINEKNTIFTQGTYTACAKCVQSPNSPLFWMVKSKKIILNRQTHMIRLEKTYLEFFGYPVIYLPMIEIPDETVTRKTGLLTPIFSIGSMQKFGFGIPYYVVISDSSDATITFSPYPRKGILNEIEVRKCFKSGMHTLHAAYMYNAFNVANNQKEPRHQAMLSSIAKFQINPIWNFGWNLTAQTPQQTSYIYYLPPLSLTTKENKIYLTGTGEKNSIDIRALHYYTQGSFSQRESQFTQANVYPLIDYLYVNPQYSKREELSITGNITAISRAQPKTIVNSTNPHKIRFPYGLNKRLSMDLDFKRNFITPLGISLTPLLNLRGDLHSLSIKRDSLNHSLLRDNKNFIVRGMTTIGIDIRYPIVAITQASRHVLEGISQVYLGTNEQSIKNIPNEDAQSLMLNSTSLFTRNKFSGFDRIEGGSRANIGVRYTGVFKDKFTIHGILGQSIHLFGKNSFSLPDPIGIEQNSGLEDRLSDYVGAAKLSLPSNIMLSIQALINQKKLTVRRMDTSIDYTLNSFQSGLNFTHIPRYSLYHHNDVRDMVQSKVKFKINNFFSANASLEWNINNQNASYIPSHSIGLSYQNDCTTFNISYNNLSSKINNYTIKAELSLRTIGEIGSSTSFNDD</sequence>
<evidence type="ECO:0000259" key="2">
    <source>
        <dbReference type="Pfam" id="PF04453"/>
    </source>
</evidence>
<proteinExistence type="inferred from homology"/>
<dbReference type="PANTHER" id="PTHR30189:SF1">
    <property type="entry name" value="LPS-ASSEMBLY PROTEIN LPTD"/>
    <property type="match status" value="1"/>
</dbReference>
<keyword evidence="1" id="KW-0472">Membrane</keyword>
<comment type="subunit">
    <text evidence="1">Component of the lipopolysaccharide transport and assembly complex.</text>
</comment>
<dbReference type="GO" id="GO:0043165">
    <property type="term" value="P:Gram-negative-bacterium-type cell outer membrane assembly"/>
    <property type="evidence" value="ECO:0007669"/>
    <property type="project" value="UniProtKB-UniRule"/>
</dbReference>
<dbReference type="InterPro" id="IPR007543">
    <property type="entry name" value="LptD_C"/>
</dbReference>
<keyword evidence="1" id="KW-0998">Cell outer membrane</keyword>
<dbReference type="GO" id="GO:0015920">
    <property type="term" value="P:lipopolysaccharide transport"/>
    <property type="evidence" value="ECO:0007669"/>
    <property type="project" value="InterPro"/>
</dbReference>
<dbReference type="Proteomes" id="UP000236895">
    <property type="component" value="Unassembled WGS sequence"/>
</dbReference>
<dbReference type="AlphaFoldDB" id="A0A3R7NQ57"/>
<dbReference type="HAMAP" id="MF_01411">
    <property type="entry name" value="LPS_assembly_LptD"/>
    <property type="match status" value="1"/>
</dbReference>
<evidence type="ECO:0000313" key="4">
    <source>
        <dbReference type="Proteomes" id="UP000236895"/>
    </source>
</evidence>
<organism evidence="3 4">
    <name type="scientific">Candidatus Liberibacter solanacearum</name>
    <dbReference type="NCBI Taxonomy" id="556287"/>
    <lineage>
        <taxon>Bacteria</taxon>
        <taxon>Pseudomonadati</taxon>
        <taxon>Pseudomonadota</taxon>
        <taxon>Alphaproteobacteria</taxon>
        <taxon>Hyphomicrobiales</taxon>
        <taxon>Rhizobiaceae</taxon>
        <taxon>Liberibacter</taxon>
    </lineage>
</organism>
<dbReference type="Pfam" id="PF04453">
    <property type="entry name" value="LptD"/>
    <property type="match status" value="1"/>
</dbReference>
<dbReference type="GO" id="GO:0009279">
    <property type="term" value="C:cell outer membrane"/>
    <property type="evidence" value="ECO:0007669"/>
    <property type="project" value="UniProtKB-SubCell"/>
</dbReference>
<dbReference type="InterPro" id="IPR020889">
    <property type="entry name" value="LipoPS_assembly_LptD"/>
</dbReference>
<comment type="function">
    <text evidence="1">Involved in the assembly of lipopolysaccharide (LPS) at the surface of the outer membrane.</text>
</comment>
<dbReference type="InterPro" id="IPR050218">
    <property type="entry name" value="LptD"/>
</dbReference>
<keyword evidence="1" id="KW-0732">Signal</keyword>
<dbReference type="GO" id="GO:1990351">
    <property type="term" value="C:transporter complex"/>
    <property type="evidence" value="ECO:0007669"/>
    <property type="project" value="TreeGrafter"/>
</dbReference>
<feature type="domain" description="LptD C-terminal" evidence="2">
    <location>
        <begin position="310"/>
        <end position="665"/>
    </location>
</feature>
<gene>
    <name evidence="1 3" type="primary">lptD</name>
    <name evidence="3" type="ORF">C0030_002140</name>
</gene>
<accession>A0A3R7NQ57</accession>
<reference evidence="3 4" key="1">
    <citation type="submission" date="2018-11" db="EMBL/GenBank/DDBJ databases">
        <title>Genome Analysis of Haplotype D of Candidatus Liberibacter Solanacearum.</title>
        <authorList>
            <person name="Katsir L."/>
            <person name="Ruan Z."/>
            <person name="Santos Garcia D."/>
            <person name="Piasezky A."/>
            <person name="Jiang J."/>
            <person name="Sela N."/>
            <person name="Freilich S."/>
            <person name="Bahar O."/>
        </authorList>
    </citation>
    <scope>NUCLEOTIDE SEQUENCE [LARGE SCALE GENOMIC DNA]</scope>
    <source>
        <strain evidence="4">haplotype D1</strain>
    </source>
</reference>
<dbReference type="PANTHER" id="PTHR30189">
    <property type="entry name" value="LPS-ASSEMBLY PROTEIN"/>
    <property type="match status" value="1"/>
</dbReference>
<comment type="caution">
    <text evidence="1">Lacks conserved residue(s) required for the propagation of feature annotation.</text>
</comment>
<dbReference type="RefSeq" id="WP_103846859.1">
    <property type="nucleotide sequence ID" value="NZ_PKRU02000009.1"/>
</dbReference>
<dbReference type="EMBL" id="PKRU02000009">
    <property type="protein sequence ID" value="RPD37473.1"/>
    <property type="molecule type" value="Genomic_DNA"/>
</dbReference>
<name>A0A3R7NQ57_9HYPH</name>
<evidence type="ECO:0000313" key="3">
    <source>
        <dbReference type="EMBL" id="RPD37473.1"/>
    </source>
</evidence>
<comment type="subcellular location">
    <subcellularLocation>
        <location evidence="1">Cell outer membrane</location>
    </subcellularLocation>
</comment>
<evidence type="ECO:0000256" key="1">
    <source>
        <dbReference type="HAMAP-Rule" id="MF_01411"/>
    </source>
</evidence>
<comment type="similarity">
    <text evidence="1">Belongs to the LptD family.</text>
</comment>